<evidence type="ECO:0000313" key="3">
    <source>
        <dbReference type="EMBL" id="CAI9760131.1"/>
    </source>
</evidence>
<feature type="domain" description="Phytochrome chromophore attachment site" evidence="2">
    <location>
        <begin position="73"/>
        <end position="120"/>
    </location>
</feature>
<dbReference type="PANTHER" id="PTHR47876">
    <property type="entry name" value="OS08G0260000 PROTEIN"/>
    <property type="match status" value="1"/>
</dbReference>
<dbReference type="Gene3D" id="3.30.450.40">
    <property type="match status" value="1"/>
</dbReference>
<dbReference type="GO" id="GO:0006355">
    <property type="term" value="P:regulation of DNA-templated transcription"/>
    <property type="evidence" value="ECO:0007669"/>
    <property type="project" value="InterPro"/>
</dbReference>
<dbReference type="SUPFAM" id="SSF55781">
    <property type="entry name" value="GAF domain-like"/>
    <property type="match status" value="1"/>
</dbReference>
<gene>
    <name evidence="3" type="ORF">FPE_LOCUS7561</name>
</gene>
<evidence type="ECO:0000256" key="1">
    <source>
        <dbReference type="ARBA" id="ARBA00008235"/>
    </source>
</evidence>
<dbReference type="AlphaFoldDB" id="A0AAD1Z208"/>
<dbReference type="InterPro" id="IPR029016">
    <property type="entry name" value="GAF-like_dom_sf"/>
</dbReference>
<organism evidence="3 4">
    <name type="scientific">Fraxinus pennsylvanica</name>
    <dbReference type="NCBI Taxonomy" id="56036"/>
    <lineage>
        <taxon>Eukaryota</taxon>
        <taxon>Viridiplantae</taxon>
        <taxon>Streptophyta</taxon>
        <taxon>Embryophyta</taxon>
        <taxon>Tracheophyta</taxon>
        <taxon>Spermatophyta</taxon>
        <taxon>Magnoliopsida</taxon>
        <taxon>eudicotyledons</taxon>
        <taxon>Gunneridae</taxon>
        <taxon>Pentapetalae</taxon>
        <taxon>asterids</taxon>
        <taxon>lamiids</taxon>
        <taxon>Lamiales</taxon>
        <taxon>Oleaceae</taxon>
        <taxon>Oleeae</taxon>
        <taxon>Fraxinus</taxon>
    </lineage>
</organism>
<comment type="similarity">
    <text evidence="1">Belongs to the phytochrome family.</text>
</comment>
<sequence length="178" mass="20117">MGLIGVDVRNIFIPSSSSLLVKAGASREISLWNLIWVHSKATQRPFYAILNKINSQKLIVKAVSRLQSLPGGDIGVLCDTVVEDVHNLSRYDRVVVYKFHNDNQDELVSKIRSDAFSLNYAYKFLMQAFGLQLYIELKLASLEAEKKILRTQTLLCDLLLWDIPLGIVTRSLIIINLV</sequence>
<dbReference type="Proteomes" id="UP000834106">
    <property type="component" value="Chromosome 4"/>
</dbReference>
<protein>
    <recommendedName>
        <fullName evidence="2">Phytochrome chromophore attachment site domain-containing protein</fullName>
    </recommendedName>
</protein>
<dbReference type="InterPro" id="IPR016132">
    <property type="entry name" value="Phyto_chromo_attachment"/>
</dbReference>
<dbReference type="InterPro" id="IPR013654">
    <property type="entry name" value="PAS_2"/>
</dbReference>
<name>A0AAD1Z208_9LAMI</name>
<proteinExistence type="inferred from homology"/>
<accession>A0AAD1Z208</accession>
<dbReference type="PROSITE" id="PS50046">
    <property type="entry name" value="PHYTOCHROME_2"/>
    <property type="match status" value="1"/>
</dbReference>
<evidence type="ECO:0000259" key="2">
    <source>
        <dbReference type="PROSITE" id="PS50046"/>
    </source>
</evidence>
<evidence type="ECO:0000313" key="4">
    <source>
        <dbReference type="Proteomes" id="UP000834106"/>
    </source>
</evidence>
<reference evidence="3" key="1">
    <citation type="submission" date="2023-05" db="EMBL/GenBank/DDBJ databases">
        <authorList>
            <person name="Huff M."/>
        </authorList>
    </citation>
    <scope>NUCLEOTIDE SEQUENCE</scope>
</reference>
<dbReference type="PANTHER" id="PTHR47876:SF3">
    <property type="entry name" value="PHYTOCHROME 1"/>
    <property type="match status" value="1"/>
</dbReference>
<dbReference type="EMBL" id="OU503039">
    <property type="protein sequence ID" value="CAI9760131.1"/>
    <property type="molecule type" value="Genomic_DNA"/>
</dbReference>
<keyword evidence="4" id="KW-1185">Reference proteome</keyword>
<dbReference type="Pfam" id="PF08446">
    <property type="entry name" value="PAS_2"/>
    <property type="match status" value="1"/>
</dbReference>